<dbReference type="Gene3D" id="2.60.120.650">
    <property type="entry name" value="Cupin"/>
    <property type="match status" value="1"/>
</dbReference>
<dbReference type="EC" id="1.14.11.-" evidence="2"/>
<gene>
    <name evidence="3" type="ORF">DYB28_009258</name>
</gene>
<comment type="similarity">
    <text evidence="2">Belongs to the ROX family.</text>
</comment>
<dbReference type="GO" id="GO:0032453">
    <property type="term" value="F:histone H3K4 demethylase activity"/>
    <property type="evidence" value="ECO:0007669"/>
    <property type="project" value="TreeGrafter"/>
</dbReference>
<comment type="caution">
    <text evidence="3">The sequence shown here is derived from an EMBL/GenBank/DDBJ whole genome shotgun (WGS) entry which is preliminary data.</text>
</comment>
<organism evidence="3 4">
    <name type="scientific">Aphanomyces astaci</name>
    <name type="common">Crayfish plague agent</name>
    <dbReference type="NCBI Taxonomy" id="112090"/>
    <lineage>
        <taxon>Eukaryota</taxon>
        <taxon>Sar</taxon>
        <taxon>Stramenopiles</taxon>
        <taxon>Oomycota</taxon>
        <taxon>Saprolegniomycetes</taxon>
        <taxon>Saprolegniales</taxon>
        <taxon>Verrucalvaceae</taxon>
        <taxon>Aphanomyces</taxon>
    </lineage>
</organism>
<keyword evidence="2" id="KW-0479">Metal-binding</keyword>
<comment type="subcellular location">
    <subcellularLocation>
        <location evidence="2">Nucleus</location>
    </subcellularLocation>
</comment>
<dbReference type="PANTHER" id="PTHR13096:SF8">
    <property type="entry name" value="RIBOSOMAL OXYGENASE 1"/>
    <property type="match status" value="1"/>
</dbReference>
<protein>
    <recommendedName>
        <fullName evidence="2">Bifunctional lysine-specific demethylase and histidyl-hydroxylase</fullName>
        <ecNumber evidence="2">1.14.11.-</ecNumber>
    </recommendedName>
</protein>
<comment type="cofactor">
    <cofactor evidence="2">
        <name>Fe(2+)</name>
        <dbReference type="ChEBI" id="CHEBI:29033"/>
    </cofactor>
    <text evidence="2">Binds 1 Fe(2+) ion per subunit.</text>
</comment>
<name>A0A9X8ED54_APHAT</name>
<evidence type="ECO:0000313" key="4">
    <source>
        <dbReference type="Proteomes" id="UP000275652"/>
    </source>
</evidence>
<reference evidence="3 4" key="1">
    <citation type="journal article" date="2018" name="J. Invertebr. Pathol.">
        <title>New genotyping method for the causative agent of crayfish plague (Aphanomyces astaci) based on whole genome data.</title>
        <authorList>
            <person name="Minardi D."/>
            <person name="Studholme D.J."/>
            <person name="van der Giezen M."/>
            <person name="Pretto T."/>
            <person name="Oidtmann B."/>
        </authorList>
    </citation>
    <scope>NUCLEOTIDE SEQUENCE [LARGE SCALE GENOMIC DNA]</scope>
    <source>
        <strain evidence="3 4">KB13</strain>
    </source>
</reference>
<keyword evidence="2" id="KW-0223">Dioxygenase</keyword>
<dbReference type="GO" id="GO:0005730">
    <property type="term" value="C:nucleolus"/>
    <property type="evidence" value="ECO:0007669"/>
    <property type="project" value="TreeGrafter"/>
</dbReference>
<dbReference type="EMBL" id="QUTI01002329">
    <property type="protein sequence ID" value="RLO13822.1"/>
    <property type="molecule type" value="Genomic_DNA"/>
</dbReference>
<dbReference type="GO" id="GO:0005506">
    <property type="term" value="F:iron ion binding"/>
    <property type="evidence" value="ECO:0007669"/>
    <property type="project" value="UniProtKB-UniRule"/>
</dbReference>
<evidence type="ECO:0000256" key="2">
    <source>
        <dbReference type="RuleBase" id="RU366061"/>
    </source>
</evidence>
<keyword evidence="2" id="KW-0539">Nucleus</keyword>
<keyword evidence="2" id="KW-0560">Oxidoreductase</keyword>
<dbReference type="GO" id="GO:0051864">
    <property type="term" value="F:histone H3K36 demethylase activity"/>
    <property type="evidence" value="ECO:0007669"/>
    <property type="project" value="TreeGrafter"/>
</dbReference>
<keyword evidence="2" id="KW-0804">Transcription</keyword>
<proteinExistence type="inferred from homology"/>
<comment type="function">
    <text evidence="2">Oxygenase that can act as both a histone lysine demethylase and a ribosomal histidine hydroxylase.</text>
</comment>
<accession>A0A9X8ED54</accession>
<evidence type="ECO:0000256" key="1">
    <source>
        <dbReference type="ARBA" id="ARBA00023004"/>
    </source>
</evidence>
<keyword evidence="1 2" id="KW-0408">Iron</keyword>
<dbReference type="PANTHER" id="PTHR13096">
    <property type="entry name" value="MINA53 MYC INDUCED NUCLEAR ANTIGEN"/>
    <property type="match status" value="1"/>
</dbReference>
<keyword evidence="2" id="KW-0805">Transcription regulation</keyword>
<sequence>MLKEHTLAYGEDIDLTKYENETRTTLNPSGTATSKTVRLRFACQWFQPTCPLQVWKHFEDGCSVRLLCPQKFSDKMWKMLSILEEEWGCMAGSNTYLTPKGTQVRPKYCKVHLHVDAAV</sequence>
<dbReference type="Proteomes" id="UP000275652">
    <property type="component" value="Unassembled WGS sequence"/>
</dbReference>
<dbReference type="InterPro" id="IPR039994">
    <property type="entry name" value="NO66-like"/>
</dbReference>
<dbReference type="SUPFAM" id="SSF51197">
    <property type="entry name" value="Clavaminate synthase-like"/>
    <property type="match status" value="1"/>
</dbReference>
<dbReference type="AlphaFoldDB" id="A0A9X8ED54"/>
<evidence type="ECO:0000313" key="3">
    <source>
        <dbReference type="EMBL" id="RLO13822.1"/>
    </source>
</evidence>